<dbReference type="AlphaFoldDB" id="A0AA88S6I0"/>
<sequence>MEDLNWHPKGQSGPGSSPRNTGPEAGMQQGQSGPGSSPRNTGPEAGMFLGGDRKLESHEDVQSDTWSCVDITWITEFLNSKVGKYLSDHPFITLVLLVFSLTTSVPIGLFLAFAAVTFITVTTYCILVEVFLLTVGGVILLCVLCCLAVVAFWISCVISILYVISSHVLNYSNIPRTAERTISAGDKSTEKKLE</sequence>
<evidence type="ECO:0000256" key="4">
    <source>
        <dbReference type="ARBA" id="ARBA00022677"/>
    </source>
</evidence>
<dbReference type="Pfam" id="PF16015">
    <property type="entry name" value="Promethin"/>
    <property type="match status" value="1"/>
</dbReference>
<keyword evidence="6" id="KW-0256">Endoplasmic reticulum</keyword>
<keyword evidence="5 10" id="KW-0812">Transmembrane</keyword>
<comment type="subcellular location">
    <subcellularLocation>
        <location evidence="1">Endoplasmic reticulum membrane</location>
        <topology evidence="1">Multi-pass membrane protein</topology>
    </subcellularLocation>
    <subcellularLocation>
        <location evidence="2">Lipid droplet</location>
    </subcellularLocation>
</comment>
<dbReference type="PANTHER" id="PTHR14275:SF0">
    <property type="entry name" value="LIPID DROPLET ASSEMBLY FACTOR 1"/>
    <property type="match status" value="1"/>
</dbReference>
<accession>A0AA88S6I0</accession>
<dbReference type="GO" id="GO:0005789">
    <property type="term" value="C:endoplasmic reticulum membrane"/>
    <property type="evidence" value="ECO:0007669"/>
    <property type="project" value="UniProtKB-SubCell"/>
</dbReference>
<evidence type="ECO:0000256" key="5">
    <source>
        <dbReference type="ARBA" id="ARBA00022692"/>
    </source>
</evidence>
<comment type="similarity">
    <text evidence="3">Belongs to the LDAF1 family.</text>
</comment>
<feature type="compositionally biased region" description="Low complexity" evidence="9">
    <location>
        <begin position="28"/>
        <end position="38"/>
    </location>
</feature>
<dbReference type="GO" id="GO:0005811">
    <property type="term" value="C:lipid droplet"/>
    <property type="evidence" value="ECO:0007669"/>
    <property type="project" value="UniProtKB-SubCell"/>
</dbReference>
<gene>
    <name evidence="11" type="ORF">Q7C36_017347</name>
</gene>
<feature type="transmembrane region" description="Helical" evidence="10">
    <location>
        <begin position="91"/>
        <end position="119"/>
    </location>
</feature>
<evidence type="ECO:0000256" key="7">
    <source>
        <dbReference type="ARBA" id="ARBA00022989"/>
    </source>
</evidence>
<evidence type="ECO:0000256" key="2">
    <source>
        <dbReference type="ARBA" id="ARBA00004502"/>
    </source>
</evidence>
<feature type="transmembrane region" description="Helical" evidence="10">
    <location>
        <begin position="131"/>
        <end position="164"/>
    </location>
</feature>
<evidence type="ECO:0000256" key="8">
    <source>
        <dbReference type="ARBA" id="ARBA00023136"/>
    </source>
</evidence>
<comment type="caution">
    <text evidence="11">The sequence shown here is derived from an EMBL/GenBank/DDBJ whole genome shotgun (WGS) entry which is preliminary data.</text>
</comment>
<name>A0AA88S6I0_TACVA</name>
<evidence type="ECO:0000256" key="6">
    <source>
        <dbReference type="ARBA" id="ARBA00022824"/>
    </source>
</evidence>
<proteinExistence type="inferred from homology"/>
<dbReference type="EMBL" id="JAVHJS010000018">
    <property type="protein sequence ID" value="KAK2829357.1"/>
    <property type="molecule type" value="Genomic_DNA"/>
</dbReference>
<dbReference type="InterPro" id="IPR029709">
    <property type="entry name" value="LDAF1"/>
</dbReference>
<evidence type="ECO:0008006" key="13">
    <source>
        <dbReference type="Google" id="ProtNLM"/>
    </source>
</evidence>
<protein>
    <recommendedName>
        <fullName evidence="13">Promethin</fullName>
    </recommendedName>
</protein>
<evidence type="ECO:0000256" key="3">
    <source>
        <dbReference type="ARBA" id="ARBA00007618"/>
    </source>
</evidence>
<dbReference type="PANTHER" id="PTHR14275">
    <property type="entry name" value="PROMETHIN"/>
    <property type="match status" value="1"/>
</dbReference>
<evidence type="ECO:0000256" key="10">
    <source>
        <dbReference type="SAM" id="Phobius"/>
    </source>
</evidence>
<organism evidence="11 12">
    <name type="scientific">Tachysurus vachellii</name>
    <name type="common">Darkbarbel catfish</name>
    <name type="synonym">Pelteobagrus vachellii</name>
    <dbReference type="NCBI Taxonomy" id="175792"/>
    <lineage>
        <taxon>Eukaryota</taxon>
        <taxon>Metazoa</taxon>
        <taxon>Chordata</taxon>
        <taxon>Craniata</taxon>
        <taxon>Vertebrata</taxon>
        <taxon>Euteleostomi</taxon>
        <taxon>Actinopterygii</taxon>
        <taxon>Neopterygii</taxon>
        <taxon>Teleostei</taxon>
        <taxon>Ostariophysi</taxon>
        <taxon>Siluriformes</taxon>
        <taxon>Bagridae</taxon>
        <taxon>Tachysurus</taxon>
    </lineage>
</organism>
<evidence type="ECO:0000313" key="12">
    <source>
        <dbReference type="Proteomes" id="UP001187315"/>
    </source>
</evidence>
<evidence type="ECO:0000256" key="1">
    <source>
        <dbReference type="ARBA" id="ARBA00004477"/>
    </source>
</evidence>
<reference evidence="11" key="1">
    <citation type="submission" date="2023-08" db="EMBL/GenBank/DDBJ databases">
        <title>Pelteobagrus vachellii genome.</title>
        <authorList>
            <person name="Liu H."/>
        </authorList>
    </citation>
    <scope>NUCLEOTIDE SEQUENCE</scope>
    <source>
        <strain evidence="11">PRFRI_2022a</strain>
        <tissue evidence="11">Muscle</tissue>
    </source>
</reference>
<dbReference type="Proteomes" id="UP001187315">
    <property type="component" value="Unassembled WGS sequence"/>
</dbReference>
<evidence type="ECO:0000313" key="11">
    <source>
        <dbReference type="EMBL" id="KAK2829357.1"/>
    </source>
</evidence>
<keyword evidence="7 10" id="KW-1133">Transmembrane helix</keyword>
<keyword evidence="4" id="KW-0551">Lipid droplet</keyword>
<keyword evidence="8 10" id="KW-0472">Membrane</keyword>
<keyword evidence="12" id="KW-1185">Reference proteome</keyword>
<evidence type="ECO:0000256" key="9">
    <source>
        <dbReference type="SAM" id="MobiDB-lite"/>
    </source>
</evidence>
<feature type="region of interest" description="Disordered" evidence="9">
    <location>
        <begin position="1"/>
        <end position="49"/>
    </location>
</feature>